<dbReference type="Pfam" id="PF11716">
    <property type="entry name" value="MDMPI_N"/>
    <property type="match status" value="1"/>
</dbReference>
<dbReference type="OrthoDB" id="7847787at2"/>
<dbReference type="GO" id="GO:0016853">
    <property type="term" value="F:isomerase activity"/>
    <property type="evidence" value="ECO:0007669"/>
    <property type="project" value="UniProtKB-KW"/>
</dbReference>
<protein>
    <submittedName>
        <fullName evidence="2">Mycothiol-dependent maleylpyruvate isomerase</fullName>
    </submittedName>
</protein>
<accession>A0A0P1GH91</accession>
<evidence type="ECO:0000259" key="1">
    <source>
        <dbReference type="Pfam" id="PF11716"/>
    </source>
</evidence>
<feature type="domain" description="Mycothiol-dependent maleylpyruvate isomerase metal-binding" evidence="1">
    <location>
        <begin position="36"/>
        <end position="167"/>
    </location>
</feature>
<dbReference type="RefSeq" id="WP_058248690.1">
    <property type="nucleotide sequence ID" value="NZ_CYSE01000006.1"/>
</dbReference>
<organism evidence="2 3">
    <name type="scientific">Tropicibacter naphthalenivorans</name>
    <dbReference type="NCBI Taxonomy" id="441103"/>
    <lineage>
        <taxon>Bacteria</taxon>
        <taxon>Pseudomonadati</taxon>
        <taxon>Pseudomonadota</taxon>
        <taxon>Alphaproteobacteria</taxon>
        <taxon>Rhodobacterales</taxon>
        <taxon>Roseobacteraceae</taxon>
        <taxon>Tropicibacter</taxon>
    </lineage>
</organism>
<gene>
    <name evidence="2" type="ORF">TRN7648_03236</name>
</gene>
<dbReference type="Proteomes" id="UP000054935">
    <property type="component" value="Unassembled WGS sequence"/>
</dbReference>
<evidence type="ECO:0000313" key="2">
    <source>
        <dbReference type="EMBL" id="CUH80919.1"/>
    </source>
</evidence>
<dbReference type="InterPro" id="IPR024344">
    <property type="entry name" value="MDMPI_metal-binding"/>
</dbReference>
<reference evidence="2 3" key="1">
    <citation type="submission" date="2015-09" db="EMBL/GenBank/DDBJ databases">
        <authorList>
            <consortium name="Swine Surveillance"/>
        </authorList>
    </citation>
    <scope>NUCLEOTIDE SEQUENCE [LARGE SCALE GENOMIC DNA]</scope>
    <source>
        <strain evidence="2 3">CECT 7648</strain>
    </source>
</reference>
<keyword evidence="2" id="KW-0670">Pyruvate</keyword>
<sequence length="183" mass="19927">MSTDDAAAREALRARQGAGARYDADAAPHDDLLLARRGTAYFARKLNELSDAELWGDSLRPGQTRRHVIAEVSYQAREIAIALSALNGPLAAEEAEWRPDVALATTLPARALRHLFEHSAKHLDVEWRDLPGAKWDAAVTLLDGTQPMARATPRQRAAAIWQAAVDLGNGARASDIPVILRQP</sequence>
<dbReference type="SUPFAM" id="SSF109854">
    <property type="entry name" value="DinB/YfiT-like putative metalloenzymes"/>
    <property type="match status" value="1"/>
</dbReference>
<dbReference type="STRING" id="441103.TRN7648_03236"/>
<evidence type="ECO:0000313" key="3">
    <source>
        <dbReference type="Proteomes" id="UP000054935"/>
    </source>
</evidence>
<dbReference type="GO" id="GO:0046872">
    <property type="term" value="F:metal ion binding"/>
    <property type="evidence" value="ECO:0007669"/>
    <property type="project" value="InterPro"/>
</dbReference>
<proteinExistence type="predicted"/>
<dbReference type="InterPro" id="IPR034660">
    <property type="entry name" value="DinB/YfiT-like"/>
</dbReference>
<dbReference type="Gene3D" id="1.20.120.450">
    <property type="entry name" value="dinb family like domain"/>
    <property type="match status" value="1"/>
</dbReference>
<keyword evidence="3" id="KW-1185">Reference proteome</keyword>
<name>A0A0P1GH91_9RHOB</name>
<dbReference type="AlphaFoldDB" id="A0A0P1GH91"/>
<keyword evidence="2" id="KW-0413">Isomerase</keyword>
<dbReference type="EMBL" id="CYSE01000006">
    <property type="protein sequence ID" value="CUH80919.1"/>
    <property type="molecule type" value="Genomic_DNA"/>
</dbReference>